<feature type="non-terminal residue" evidence="9">
    <location>
        <position position="242"/>
    </location>
</feature>
<evidence type="ECO:0000313" key="9">
    <source>
        <dbReference type="EMBL" id="SVA16775.1"/>
    </source>
</evidence>
<comment type="catalytic activity">
    <reaction evidence="1">
        <text>D-mannose 6-phosphate = D-fructose 6-phosphate</text>
        <dbReference type="Rhea" id="RHEA:12356"/>
        <dbReference type="ChEBI" id="CHEBI:58735"/>
        <dbReference type="ChEBI" id="CHEBI:61527"/>
        <dbReference type="EC" id="5.3.1.8"/>
    </reaction>
</comment>
<dbReference type="PRINTS" id="PR00714">
    <property type="entry name" value="MAN6PISMRASE"/>
</dbReference>
<evidence type="ECO:0000256" key="2">
    <source>
        <dbReference type="ARBA" id="ARBA00001947"/>
    </source>
</evidence>
<dbReference type="NCBIfam" id="TIGR00218">
    <property type="entry name" value="manA"/>
    <property type="match status" value="1"/>
</dbReference>
<dbReference type="InterPro" id="IPR016305">
    <property type="entry name" value="Mannose-6-P_Isomerase"/>
</dbReference>
<name>A0A381TL16_9ZZZZ</name>
<gene>
    <name evidence="9" type="ORF">METZ01_LOCUS69629</name>
</gene>
<dbReference type="InterPro" id="IPR001250">
    <property type="entry name" value="Man6P_Isoase-1"/>
</dbReference>
<evidence type="ECO:0000256" key="3">
    <source>
        <dbReference type="ARBA" id="ARBA00010772"/>
    </source>
</evidence>
<evidence type="ECO:0000256" key="4">
    <source>
        <dbReference type="ARBA" id="ARBA00011956"/>
    </source>
</evidence>
<dbReference type="GO" id="GO:0008270">
    <property type="term" value="F:zinc ion binding"/>
    <property type="evidence" value="ECO:0007669"/>
    <property type="project" value="InterPro"/>
</dbReference>
<dbReference type="AlphaFoldDB" id="A0A381TL16"/>
<dbReference type="InterPro" id="IPR046457">
    <property type="entry name" value="PMI_typeI_cat"/>
</dbReference>
<dbReference type="GO" id="GO:0005975">
    <property type="term" value="P:carbohydrate metabolic process"/>
    <property type="evidence" value="ECO:0007669"/>
    <property type="project" value="InterPro"/>
</dbReference>
<keyword evidence="6" id="KW-0862">Zinc</keyword>
<evidence type="ECO:0000256" key="6">
    <source>
        <dbReference type="ARBA" id="ARBA00022833"/>
    </source>
</evidence>
<dbReference type="Gene3D" id="2.60.120.10">
    <property type="entry name" value="Jelly Rolls"/>
    <property type="match status" value="1"/>
</dbReference>
<dbReference type="EC" id="5.3.1.8" evidence="4"/>
<dbReference type="EMBL" id="UINC01004777">
    <property type="protein sequence ID" value="SVA16775.1"/>
    <property type="molecule type" value="Genomic_DNA"/>
</dbReference>
<feature type="domain" description="Phosphomannose isomerase type I catalytic" evidence="8">
    <location>
        <begin position="3"/>
        <end position="149"/>
    </location>
</feature>
<accession>A0A381TL16</accession>
<dbReference type="GO" id="GO:0005829">
    <property type="term" value="C:cytosol"/>
    <property type="evidence" value="ECO:0007669"/>
    <property type="project" value="TreeGrafter"/>
</dbReference>
<dbReference type="GO" id="GO:0004476">
    <property type="term" value="F:mannose-6-phosphate isomerase activity"/>
    <property type="evidence" value="ECO:0007669"/>
    <property type="project" value="UniProtKB-EC"/>
</dbReference>
<dbReference type="Gene3D" id="1.10.441.10">
    <property type="entry name" value="Phosphomannose Isomerase, domain 2"/>
    <property type="match status" value="1"/>
</dbReference>
<dbReference type="PANTHER" id="PTHR10309:SF0">
    <property type="entry name" value="MANNOSE-6-PHOSPHATE ISOMERASE"/>
    <property type="match status" value="1"/>
</dbReference>
<sequence length="242" mass="25466">MDRLLGRLQHYDWGSHTALAALRGLEPTGRPEAELWYGAHPSLPAAVDRGAGPEPLDAVVSADPSSELGPAAGLRDGALPYLVKFLASDAPLSIQAHPDRATAEAGFAAENDADVPLDSPKRTFRDARAKPELVVAVTPFRALCGFRPVDEAIGVAAALGLPDDLMAPLRERGPVAWPDVVARVLAGDPDGAVDALVERCNGKVTGKWTTTADLLFELSVRFPGDAALALVPLLAEHRLEPG</sequence>
<dbReference type="PANTHER" id="PTHR10309">
    <property type="entry name" value="MANNOSE-6-PHOSPHATE ISOMERASE"/>
    <property type="match status" value="1"/>
</dbReference>
<evidence type="ECO:0000256" key="5">
    <source>
        <dbReference type="ARBA" id="ARBA00022723"/>
    </source>
</evidence>
<keyword evidence="7" id="KW-0413">Isomerase</keyword>
<organism evidence="9">
    <name type="scientific">marine metagenome</name>
    <dbReference type="NCBI Taxonomy" id="408172"/>
    <lineage>
        <taxon>unclassified sequences</taxon>
        <taxon>metagenomes</taxon>
        <taxon>ecological metagenomes</taxon>
    </lineage>
</organism>
<protein>
    <recommendedName>
        <fullName evidence="4">mannose-6-phosphate isomerase</fullName>
        <ecNumber evidence="4">5.3.1.8</ecNumber>
    </recommendedName>
</protein>
<dbReference type="SUPFAM" id="SSF51182">
    <property type="entry name" value="RmlC-like cupins"/>
    <property type="match status" value="1"/>
</dbReference>
<evidence type="ECO:0000256" key="1">
    <source>
        <dbReference type="ARBA" id="ARBA00000757"/>
    </source>
</evidence>
<comment type="similarity">
    <text evidence="3">Belongs to the mannose-6-phosphate isomerase type 1 family.</text>
</comment>
<reference evidence="9" key="1">
    <citation type="submission" date="2018-05" db="EMBL/GenBank/DDBJ databases">
        <authorList>
            <person name="Lanie J.A."/>
            <person name="Ng W.-L."/>
            <person name="Kazmierczak K.M."/>
            <person name="Andrzejewski T.M."/>
            <person name="Davidsen T.M."/>
            <person name="Wayne K.J."/>
            <person name="Tettelin H."/>
            <person name="Glass J.I."/>
            <person name="Rusch D."/>
            <person name="Podicherti R."/>
            <person name="Tsui H.-C.T."/>
            <person name="Winkler M.E."/>
        </authorList>
    </citation>
    <scope>NUCLEOTIDE SEQUENCE</scope>
</reference>
<dbReference type="InterPro" id="IPR011051">
    <property type="entry name" value="RmlC_Cupin_sf"/>
</dbReference>
<dbReference type="InterPro" id="IPR014710">
    <property type="entry name" value="RmlC-like_jellyroll"/>
</dbReference>
<feature type="non-terminal residue" evidence="9">
    <location>
        <position position="1"/>
    </location>
</feature>
<keyword evidence="5" id="KW-0479">Metal-binding</keyword>
<evidence type="ECO:0000259" key="8">
    <source>
        <dbReference type="Pfam" id="PF20511"/>
    </source>
</evidence>
<dbReference type="GO" id="GO:0009298">
    <property type="term" value="P:GDP-mannose biosynthetic process"/>
    <property type="evidence" value="ECO:0007669"/>
    <property type="project" value="InterPro"/>
</dbReference>
<evidence type="ECO:0000256" key="7">
    <source>
        <dbReference type="ARBA" id="ARBA00023235"/>
    </source>
</evidence>
<proteinExistence type="inferred from homology"/>
<dbReference type="Pfam" id="PF20511">
    <property type="entry name" value="PMI_typeI_cat"/>
    <property type="match status" value="1"/>
</dbReference>
<comment type="cofactor">
    <cofactor evidence="2">
        <name>Zn(2+)</name>
        <dbReference type="ChEBI" id="CHEBI:29105"/>
    </cofactor>
</comment>